<feature type="transmembrane region" description="Helical" evidence="1">
    <location>
        <begin position="42"/>
        <end position="61"/>
    </location>
</feature>
<name>A0AAD7DV35_MYCRO</name>
<protein>
    <submittedName>
        <fullName evidence="2">Uncharacterized protein</fullName>
    </submittedName>
</protein>
<evidence type="ECO:0000313" key="3">
    <source>
        <dbReference type="Proteomes" id="UP001221757"/>
    </source>
</evidence>
<keyword evidence="1" id="KW-0472">Membrane</keyword>
<dbReference type="PANTHER" id="PTHR39470">
    <property type="entry name" value="CHROMOSOME 10, WHOLE GENOME SHOTGUN SEQUENCE"/>
    <property type="match status" value="1"/>
</dbReference>
<reference evidence="2" key="1">
    <citation type="submission" date="2023-03" db="EMBL/GenBank/DDBJ databases">
        <title>Massive genome expansion in bonnet fungi (Mycena s.s.) driven by repeated elements and novel gene families across ecological guilds.</title>
        <authorList>
            <consortium name="Lawrence Berkeley National Laboratory"/>
            <person name="Harder C.B."/>
            <person name="Miyauchi S."/>
            <person name="Viragh M."/>
            <person name="Kuo A."/>
            <person name="Thoen E."/>
            <person name="Andreopoulos B."/>
            <person name="Lu D."/>
            <person name="Skrede I."/>
            <person name="Drula E."/>
            <person name="Henrissat B."/>
            <person name="Morin E."/>
            <person name="Kohler A."/>
            <person name="Barry K."/>
            <person name="LaButti K."/>
            <person name="Morin E."/>
            <person name="Salamov A."/>
            <person name="Lipzen A."/>
            <person name="Mereny Z."/>
            <person name="Hegedus B."/>
            <person name="Baldrian P."/>
            <person name="Stursova M."/>
            <person name="Weitz H."/>
            <person name="Taylor A."/>
            <person name="Grigoriev I.V."/>
            <person name="Nagy L.G."/>
            <person name="Martin F."/>
            <person name="Kauserud H."/>
        </authorList>
    </citation>
    <scope>NUCLEOTIDE SEQUENCE</scope>
    <source>
        <strain evidence="2">CBHHK067</strain>
    </source>
</reference>
<organism evidence="2 3">
    <name type="scientific">Mycena rosella</name>
    <name type="common">Pink bonnet</name>
    <name type="synonym">Agaricus rosellus</name>
    <dbReference type="NCBI Taxonomy" id="1033263"/>
    <lineage>
        <taxon>Eukaryota</taxon>
        <taxon>Fungi</taxon>
        <taxon>Dikarya</taxon>
        <taxon>Basidiomycota</taxon>
        <taxon>Agaricomycotina</taxon>
        <taxon>Agaricomycetes</taxon>
        <taxon>Agaricomycetidae</taxon>
        <taxon>Agaricales</taxon>
        <taxon>Marasmiineae</taxon>
        <taxon>Mycenaceae</taxon>
        <taxon>Mycena</taxon>
    </lineage>
</organism>
<dbReference type="AlphaFoldDB" id="A0AAD7DV35"/>
<evidence type="ECO:0000256" key="1">
    <source>
        <dbReference type="SAM" id="Phobius"/>
    </source>
</evidence>
<dbReference type="PANTHER" id="PTHR39470:SF1">
    <property type="entry name" value="CHORISMATE SYNTHASE PROTEIN"/>
    <property type="match status" value="1"/>
</dbReference>
<comment type="caution">
    <text evidence="2">The sequence shown here is derived from an EMBL/GenBank/DDBJ whole genome shotgun (WGS) entry which is preliminary data.</text>
</comment>
<keyword evidence="1" id="KW-0812">Transmembrane</keyword>
<evidence type="ECO:0000313" key="2">
    <source>
        <dbReference type="EMBL" id="KAJ7698544.1"/>
    </source>
</evidence>
<gene>
    <name evidence="2" type="ORF">B0H17DRAFT_927151</name>
</gene>
<accession>A0AAD7DV35</accession>
<sequence length="209" mass="22565">MAASGGVSLLVFLTTAAAVIAPWFYFAIHKAPGRGLTSTRSLLNIFVLLHSLYLLYQLIVLPPTNIFARLRIPVSTPADAIRAVLLAQSDTGDLPPPLETLLKRLGSFDVKTYYIRRFGHAVVTTCDYCLAFDDFGLFAVPRALLSYICAAAAIGVITIASSGHERYRTLAVAAVAGAFCVEAYYIATATIQIPKDDAPVFMVRHALAK</sequence>
<feature type="transmembrane region" description="Helical" evidence="1">
    <location>
        <begin position="169"/>
        <end position="187"/>
    </location>
</feature>
<keyword evidence="1" id="KW-1133">Transmembrane helix</keyword>
<keyword evidence="3" id="KW-1185">Reference proteome</keyword>
<dbReference type="Proteomes" id="UP001221757">
    <property type="component" value="Unassembled WGS sequence"/>
</dbReference>
<feature type="transmembrane region" description="Helical" evidence="1">
    <location>
        <begin position="144"/>
        <end position="163"/>
    </location>
</feature>
<dbReference type="EMBL" id="JARKIE010000025">
    <property type="protein sequence ID" value="KAJ7698544.1"/>
    <property type="molecule type" value="Genomic_DNA"/>
</dbReference>
<proteinExistence type="predicted"/>